<comment type="subcellular location">
    <subcellularLocation>
        <location evidence="1">Cell membrane</location>
        <topology evidence="1">Multi-pass membrane protein</topology>
    </subcellularLocation>
</comment>
<keyword evidence="4 10" id="KW-0067">ATP-binding</keyword>
<dbReference type="InterPro" id="IPR027417">
    <property type="entry name" value="P-loop_NTPase"/>
</dbReference>
<dbReference type="OrthoDB" id="2326711at2"/>
<keyword evidence="11" id="KW-1185">Reference proteome</keyword>
<dbReference type="Pfam" id="PF00005">
    <property type="entry name" value="ABC_tran"/>
    <property type="match status" value="1"/>
</dbReference>
<comment type="caution">
    <text evidence="10">The sequence shown here is derived from an EMBL/GenBank/DDBJ whole genome shotgun (WGS) entry which is preliminary data.</text>
</comment>
<reference evidence="10 11" key="1">
    <citation type="submission" date="2019-08" db="EMBL/GenBank/DDBJ databases">
        <title>In-depth cultivation of the pig gut microbiome towards novel bacterial diversity and tailored functional studies.</title>
        <authorList>
            <person name="Wylensek D."/>
            <person name="Hitch T.C.A."/>
            <person name="Clavel T."/>
        </authorList>
    </citation>
    <scope>NUCLEOTIDE SEQUENCE [LARGE SCALE GENOMIC DNA]</scope>
    <source>
        <strain evidence="10 11">Bifido-178-WT-2B</strain>
    </source>
</reference>
<dbReference type="AlphaFoldDB" id="A0A6A8MEX9"/>
<dbReference type="GO" id="GO:0034040">
    <property type="term" value="F:ATPase-coupled lipid transmembrane transporter activity"/>
    <property type="evidence" value="ECO:0007669"/>
    <property type="project" value="TreeGrafter"/>
</dbReference>
<dbReference type="InterPro" id="IPR039421">
    <property type="entry name" value="Type_1_exporter"/>
</dbReference>
<proteinExistence type="predicted"/>
<dbReference type="InterPro" id="IPR003439">
    <property type="entry name" value="ABC_transporter-like_ATP-bd"/>
</dbReference>
<dbReference type="CDD" id="cd03228">
    <property type="entry name" value="ABCC_MRP_Like"/>
    <property type="match status" value="1"/>
</dbReference>
<evidence type="ECO:0000256" key="1">
    <source>
        <dbReference type="ARBA" id="ARBA00004651"/>
    </source>
</evidence>
<feature type="transmembrane region" description="Helical" evidence="7">
    <location>
        <begin position="234"/>
        <end position="256"/>
    </location>
</feature>
<organism evidence="10 11">
    <name type="scientific">Lactobacillus porci</name>
    <dbReference type="NCBI Taxonomy" id="2012477"/>
    <lineage>
        <taxon>Bacteria</taxon>
        <taxon>Bacillati</taxon>
        <taxon>Bacillota</taxon>
        <taxon>Bacilli</taxon>
        <taxon>Lactobacillales</taxon>
        <taxon>Lactobacillaceae</taxon>
        <taxon>Lactobacillus</taxon>
    </lineage>
</organism>
<evidence type="ECO:0000256" key="7">
    <source>
        <dbReference type="SAM" id="Phobius"/>
    </source>
</evidence>
<dbReference type="GO" id="GO:0140359">
    <property type="term" value="F:ABC-type transporter activity"/>
    <property type="evidence" value="ECO:0007669"/>
    <property type="project" value="InterPro"/>
</dbReference>
<feature type="transmembrane region" description="Helical" evidence="7">
    <location>
        <begin position="143"/>
        <end position="162"/>
    </location>
</feature>
<dbReference type="SUPFAM" id="SSF52540">
    <property type="entry name" value="P-loop containing nucleoside triphosphate hydrolases"/>
    <property type="match status" value="1"/>
</dbReference>
<evidence type="ECO:0000259" key="9">
    <source>
        <dbReference type="PROSITE" id="PS50929"/>
    </source>
</evidence>
<evidence type="ECO:0000256" key="5">
    <source>
        <dbReference type="ARBA" id="ARBA00022989"/>
    </source>
</evidence>
<dbReference type="SMART" id="SM00382">
    <property type="entry name" value="AAA"/>
    <property type="match status" value="1"/>
</dbReference>
<evidence type="ECO:0000256" key="4">
    <source>
        <dbReference type="ARBA" id="ARBA00022840"/>
    </source>
</evidence>
<dbReference type="PROSITE" id="PS50929">
    <property type="entry name" value="ABC_TM1F"/>
    <property type="match status" value="1"/>
</dbReference>
<evidence type="ECO:0000256" key="2">
    <source>
        <dbReference type="ARBA" id="ARBA00022692"/>
    </source>
</evidence>
<dbReference type="GO" id="GO:0005524">
    <property type="term" value="F:ATP binding"/>
    <property type="evidence" value="ECO:0007669"/>
    <property type="project" value="UniProtKB-KW"/>
</dbReference>
<dbReference type="PANTHER" id="PTHR24221:SF654">
    <property type="entry name" value="ATP-BINDING CASSETTE SUB-FAMILY B MEMBER 6"/>
    <property type="match status" value="1"/>
</dbReference>
<dbReference type="EMBL" id="VUMX01000016">
    <property type="protein sequence ID" value="MST87337.1"/>
    <property type="molecule type" value="Genomic_DNA"/>
</dbReference>
<evidence type="ECO:0000259" key="8">
    <source>
        <dbReference type="PROSITE" id="PS50893"/>
    </source>
</evidence>
<dbReference type="PROSITE" id="PS50893">
    <property type="entry name" value="ABC_TRANSPORTER_2"/>
    <property type="match status" value="1"/>
</dbReference>
<gene>
    <name evidence="10" type="ORF">FYJ62_06750</name>
</gene>
<dbReference type="GO" id="GO:0005886">
    <property type="term" value="C:plasma membrane"/>
    <property type="evidence" value="ECO:0007669"/>
    <property type="project" value="UniProtKB-SubCell"/>
</dbReference>
<evidence type="ECO:0000313" key="10">
    <source>
        <dbReference type="EMBL" id="MST87337.1"/>
    </source>
</evidence>
<dbReference type="InterPro" id="IPR011527">
    <property type="entry name" value="ABC1_TM_dom"/>
</dbReference>
<sequence length="524" mass="57764">MRIKDLFRLNPGRFVALLAARALTALLTTWAAFALTWEFSAIKGRHLQQFLLFTGLQLLLLLLGSLLDQAADYFWELHLEKYFHQIRQEVLAHAYAEPAGTKENLQSELTNDLEMLKEQYADSIGSIVHSAVLLGLVGCSLAAFRWSLLLLVLVVSVLQMYLPRVLDGPLQRATDRISASNRRYLQTLADWLSGLDTLRRYAVGEEFLKIVHVDARELEAAYVKEQKADQELDYLNQAIYSLGNMLIFLLTAYLVARGQLEFGLIASVNDFSLYLFGSLMNIANYRGQLVASRGLREKILALRAPLVRQEQPGEAPAAFATKDLRLTFANGYEIKYPDIKIKPGEKVLLTGANGSGKSTLFKLLMGEVVASSGQINFFDQDGKKITPDRSKIGYLPQQAILLPASVMNNITMFDPALASAAKASAADVQLTEAASGWPQGLETPVDLAGDNLSGGQKQKVVLARAEVHSSQLLLIDEGTSAIDQAASQAILHELLKSKRTVVLIAHNLPAKERALFDRELALTA</sequence>
<name>A0A6A8MEX9_9LACO</name>
<accession>A0A6A8MEX9</accession>
<keyword evidence="2 7" id="KW-0812">Transmembrane</keyword>
<dbReference type="Gene3D" id="3.40.50.300">
    <property type="entry name" value="P-loop containing nucleotide triphosphate hydrolases"/>
    <property type="match status" value="1"/>
</dbReference>
<keyword evidence="6 7" id="KW-0472">Membrane</keyword>
<evidence type="ECO:0000256" key="6">
    <source>
        <dbReference type="ARBA" id="ARBA00023136"/>
    </source>
</evidence>
<dbReference type="SUPFAM" id="SSF90123">
    <property type="entry name" value="ABC transporter transmembrane region"/>
    <property type="match status" value="1"/>
</dbReference>
<protein>
    <submittedName>
        <fullName evidence="10">ABC transporter ATP-binding protein</fullName>
    </submittedName>
</protein>
<feature type="domain" description="ABC transmembrane type-1" evidence="9">
    <location>
        <begin position="14"/>
        <end position="291"/>
    </location>
</feature>
<dbReference type="InterPro" id="IPR036640">
    <property type="entry name" value="ABC1_TM_sf"/>
</dbReference>
<evidence type="ECO:0000256" key="3">
    <source>
        <dbReference type="ARBA" id="ARBA00022741"/>
    </source>
</evidence>
<dbReference type="InterPro" id="IPR003593">
    <property type="entry name" value="AAA+_ATPase"/>
</dbReference>
<keyword evidence="5 7" id="KW-1133">Transmembrane helix</keyword>
<feature type="domain" description="ABC transporter" evidence="8">
    <location>
        <begin position="319"/>
        <end position="523"/>
    </location>
</feature>
<evidence type="ECO:0000313" key="11">
    <source>
        <dbReference type="Proteomes" id="UP000438120"/>
    </source>
</evidence>
<dbReference type="Pfam" id="PF00664">
    <property type="entry name" value="ABC_membrane"/>
    <property type="match status" value="1"/>
</dbReference>
<keyword evidence="3" id="KW-0547">Nucleotide-binding</keyword>
<feature type="transmembrane region" description="Helical" evidence="7">
    <location>
        <begin position="50"/>
        <end position="67"/>
    </location>
</feature>
<dbReference type="Gene3D" id="1.20.1560.10">
    <property type="entry name" value="ABC transporter type 1, transmembrane domain"/>
    <property type="match status" value="1"/>
</dbReference>
<dbReference type="Proteomes" id="UP000438120">
    <property type="component" value="Unassembled WGS sequence"/>
</dbReference>
<dbReference type="PANTHER" id="PTHR24221">
    <property type="entry name" value="ATP-BINDING CASSETTE SUB-FAMILY B"/>
    <property type="match status" value="1"/>
</dbReference>
<dbReference type="GO" id="GO:0016887">
    <property type="term" value="F:ATP hydrolysis activity"/>
    <property type="evidence" value="ECO:0007669"/>
    <property type="project" value="InterPro"/>
</dbReference>
<dbReference type="RefSeq" id="WP_154548947.1">
    <property type="nucleotide sequence ID" value="NZ_VUMX01000016.1"/>
</dbReference>